<dbReference type="EMBL" id="UZAI01006909">
    <property type="protein sequence ID" value="VDO97258.1"/>
    <property type="molecule type" value="Genomic_DNA"/>
</dbReference>
<dbReference type="InterPro" id="IPR027124">
    <property type="entry name" value="Swc5/CFDP1/2"/>
</dbReference>
<organism evidence="1 2">
    <name type="scientific">Schistosoma margrebowiei</name>
    <dbReference type="NCBI Taxonomy" id="48269"/>
    <lineage>
        <taxon>Eukaryota</taxon>
        <taxon>Metazoa</taxon>
        <taxon>Spiralia</taxon>
        <taxon>Lophotrochozoa</taxon>
        <taxon>Platyhelminthes</taxon>
        <taxon>Trematoda</taxon>
        <taxon>Digenea</taxon>
        <taxon>Strigeidida</taxon>
        <taxon>Schistosomatoidea</taxon>
        <taxon>Schistosomatidae</taxon>
        <taxon>Schistosoma</taxon>
    </lineage>
</organism>
<proteinExistence type="predicted"/>
<gene>
    <name evidence="1" type="ORF">SMRZ_LOCUS11822</name>
</gene>
<accession>A0A183M6Z7</accession>
<reference evidence="1 2" key="1">
    <citation type="submission" date="2018-11" db="EMBL/GenBank/DDBJ databases">
        <authorList>
            <consortium name="Pathogen Informatics"/>
        </authorList>
    </citation>
    <scope>NUCLEOTIDE SEQUENCE [LARGE SCALE GENOMIC DNA]</scope>
    <source>
        <strain evidence="1 2">Zambia</strain>
    </source>
</reference>
<dbReference type="PANTHER" id="PTHR23227:SF67">
    <property type="entry name" value="CRANIOFACIAL DEVELOPMENT PROTEIN 2-LIKE"/>
    <property type="match status" value="1"/>
</dbReference>
<dbReference type="SUPFAM" id="SSF56219">
    <property type="entry name" value="DNase I-like"/>
    <property type="match status" value="1"/>
</dbReference>
<dbReference type="PANTHER" id="PTHR23227">
    <property type="entry name" value="BUCENTAUR RELATED"/>
    <property type="match status" value="1"/>
</dbReference>
<evidence type="ECO:0000313" key="2">
    <source>
        <dbReference type="Proteomes" id="UP000277204"/>
    </source>
</evidence>
<evidence type="ECO:0000313" key="1">
    <source>
        <dbReference type="EMBL" id="VDO97258.1"/>
    </source>
</evidence>
<name>A0A183M6Z7_9TREM</name>
<protein>
    <submittedName>
        <fullName evidence="1">Uncharacterized protein</fullName>
    </submittedName>
</protein>
<dbReference type="CDD" id="cd09076">
    <property type="entry name" value="L1-EN"/>
    <property type="match status" value="1"/>
</dbReference>
<dbReference type="InterPro" id="IPR036691">
    <property type="entry name" value="Endo/exonu/phosph_ase_sf"/>
</dbReference>
<dbReference type="Proteomes" id="UP000277204">
    <property type="component" value="Unassembled WGS sequence"/>
</dbReference>
<sequence>MRRFNLEVLGISETHWTQVGQQRLTSGELLLYSGHEEENAPHTQGVALMLSKQAQNALIGWESHGPRIIKASFETKKEGITMNIIQCYAPTNDYNEDAKDQFYNRLQSIVEKCQTKDLTILMGDFNANVGTDNTGYEDIMGRHGLGERNENVLSNKFQAFHDLLNGEGTTVESNWKGIKEEITSTCHEVLDHKKHHHKEWITVDTLDKIQERRNKKAAINTSRTRAEKAKAQAEYTVVNKQVKRSIRIDKRKYVEDLARTAEKATREGNMRQLYDITKKLSGNRRKPERPVKSKEGEVITNIEEQQNRWVEHFKELLNRPAPLNTPNIQAVPTDLPINVGPPTIEEISMAIR</sequence>
<dbReference type="Gene3D" id="3.60.10.10">
    <property type="entry name" value="Endonuclease/exonuclease/phosphatase"/>
    <property type="match status" value="1"/>
</dbReference>
<dbReference type="AlphaFoldDB" id="A0A183M6Z7"/>
<keyword evidence="2" id="KW-1185">Reference proteome</keyword>